<dbReference type="Proteomes" id="UP000018348">
    <property type="component" value="Unassembled WGS sequence"/>
</dbReference>
<evidence type="ECO:0000313" key="1">
    <source>
        <dbReference type="EMBL" id="CCQ50469.1"/>
    </source>
</evidence>
<organism evidence="1 2">
    <name type="scientific">Crocosphaera watsonii WH 8502</name>
    <dbReference type="NCBI Taxonomy" id="423474"/>
    <lineage>
        <taxon>Bacteria</taxon>
        <taxon>Bacillati</taxon>
        <taxon>Cyanobacteriota</taxon>
        <taxon>Cyanophyceae</taxon>
        <taxon>Oscillatoriophycideae</taxon>
        <taxon>Chroococcales</taxon>
        <taxon>Aphanothecaceae</taxon>
        <taxon>Crocosphaera</taxon>
    </lineage>
</organism>
<accession>T2IC96</accession>
<evidence type="ECO:0000313" key="2">
    <source>
        <dbReference type="Proteomes" id="UP000018348"/>
    </source>
</evidence>
<gene>
    <name evidence="1" type="ORF">CWATWH8502_2232</name>
</gene>
<sequence>MILDEAIGAINDMATTVYSIAIAIEIRCLYSHSFRVSIMSFGVI</sequence>
<protein>
    <submittedName>
        <fullName evidence="1">Uncharacterized protein</fullName>
    </submittedName>
</protein>
<reference evidence="1 2" key="2">
    <citation type="submission" date="2013-09" db="EMBL/GenBank/DDBJ databases">
        <title>Whole genome comparison of six Crocosphaera watsonii strains with differing phenotypes.</title>
        <authorList>
            <person name="Bench S.R."/>
            <person name="Heller P."/>
            <person name="Frank I."/>
            <person name="Arciniega M."/>
            <person name="Shilova I.N."/>
            <person name="Zehr J.P."/>
        </authorList>
    </citation>
    <scope>NUCLEOTIDE SEQUENCE [LARGE SCALE GENOMIC DNA]</scope>
    <source>
        <strain evidence="1 2">WH 8502</strain>
    </source>
</reference>
<dbReference type="EMBL" id="CAQK01000309">
    <property type="protein sequence ID" value="CCQ50469.1"/>
    <property type="molecule type" value="Genomic_DNA"/>
</dbReference>
<reference evidence="1 2" key="1">
    <citation type="submission" date="2013-01" db="EMBL/GenBank/DDBJ databases">
        <authorList>
            <person name="Bench S."/>
        </authorList>
    </citation>
    <scope>NUCLEOTIDE SEQUENCE [LARGE SCALE GENOMIC DNA]</scope>
    <source>
        <strain evidence="1 2">WH 8502</strain>
    </source>
</reference>
<name>T2IC96_CROWT</name>
<comment type="caution">
    <text evidence="1">The sequence shown here is derived from an EMBL/GenBank/DDBJ whole genome shotgun (WGS) entry which is preliminary data.</text>
</comment>
<dbReference type="AlphaFoldDB" id="T2IC96"/>
<proteinExistence type="predicted"/>